<feature type="compositionally biased region" description="Polar residues" evidence="1">
    <location>
        <begin position="112"/>
        <end position="121"/>
    </location>
</feature>
<dbReference type="AlphaFoldDB" id="A0A9Q9AN90"/>
<feature type="compositionally biased region" description="Polar residues" evidence="1">
    <location>
        <begin position="43"/>
        <end position="57"/>
    </location>
</feature>
<feature type="region of interest" description="Disordered" evidence="1">
    <location>
        <begin position="138"/>
        <end position="190"/>
    </location>
</feature>
<reference evidence="2" key="1">
    <citation type="submission" date="2022-06" db="EMBL/GenBank/DDBJ databases">
        <title>Complete genome sequences of two strains of the flax pathogen Septoria linicola.</title>
        <authorList>
            <person name="Lapalu N."/>
            <person name="Simon A."/>
            <person name="Demenou B."/>
            <person name="Paumier D."/>
            <person name="Guillot M.-P."/>
            <person name="Gout L."/>
            <person name="Valade R."/>
        </authorList>
    </citation>
    <scope>NUCLEOTIDE SEQUENCE</scope>
    <source>
        <strain evidence="2">SE15195</strain>
    </source>
</reference>
<feature type="compositionally biased region" description="Acidic residues" evidence="1">
    <location>
        <begin position="74"/>
        <end position="90"/>
    </location>
</feature>
<name>A0A9Q9AN90_9PEZI</name>
<feature type="region of interest" description="Disordered" evidence="1">
    <location>
        <begin position="1"/>
        <end position="124"/>
    </location>
</feature>
<sequence length="630" mass="69828">MARPTKTQQFAIWEDDDDDNGGIPPPPRTPESTHSTATDEQRPTTLLGSDSAYSQQQKQRRDTFDGTSAGHDAGEEDDDDVEGDDDDIDDTVLHHQLDDADDDERQRRESAFTATSVSSLPDSAFETDYNRGAVMQMHTPYTPPMIRPSFRRPQSVKKMQMSSPAPSERSLRRSILSPPPSARSSIRGTCRRQKWVDGDAEKKEYPLVLLHLTLLPVELRWSRQSMDEVLPASTLEALQLLKSKVSETIIQRGILIPHPRDDYELLEERLLEALELKKERISRGHFRARDSTSSADSGVGSSVEGVEDDQCCDTCHAKIVDSAVSAGGRKWSIKVFAANGLMRASAWTAAWSEMERVDVEILPWIDEELRRTLDVRALQDAADERKKQEEEAVRISEAEEQFRNAQQERARARNVQRPHAEYSASDEYSHVDSDIHTDKGSDLPRVYQPKDIPLSLLLKNYIYLVAQDKRNIAIFALAALALVVSLRASLLPGLDVSALPPVCENIQAHPPVLQQAPTSSRANSIYTADFASVQSSMSEQDAATATATATAREKITDAVESPMADLLSQASHFIDEASLADESLEQPVAHLQATKLEAPIPIEAMILETAQCPNMVSPSLVFGHSMRSSA</sequence>
<evidence type="ECO:0008006" key="4">
    <source>
        <dbReference type="Google" id="ProtNLM"/>
    </source>
</evidence>
<proteinExistence type="predicted"/>
<evidence type="ECO:0000256" key="1">
    <source>
        <dbReference type="SAM" id="MobiDB-lite"/>
    </source>
</evidence>
<dbReference type="EMBL" id="CP099419">
    <property type="protein sequence ID" value="USW49213.1"/>
    <property type="molecule type" value="Genomic_DNA"/>
</dbReference>
<evidence type="ECO:0000313" key="2">
    <source>
        <dbReference type="EMBL" id="USW49213.1"/>
    </source>
</evidence>
<feature type="region of interest" description="Disordered" evidence="1">
    <location>
        <begin position="408"/>
        <end position="431"/>
    </location>
</feature>
<dbReference type="Proteomes" id="UP001056384">
    <property type="component" value="Chromosome 2"/>
</dbReference>
<evidence type="ECO:0000313" key="3">
    <source>
        <dbReference type="Proteomes" id="UP001056384"/>
    </source>
</evidence>
<organism evidence="2 3">
    <name type="scientific">Septoria linicola</name>
    <dbReference type="NCBI Taxonomy" id="215465"/>
    <lineage>
        <taxon>Eukaryota</taxon>
        <taxon>Fungi</taxon>
        <taxon>Dikarya</taxon>
        <taxon>Ascomycota</taxon>
        <taxon>Pezizomycotina</taxon>
        <taxon>Dothideomycetes</taxon>
        <taxon>Dothideomycetidae</taxon>
        <taxon>Mycosphaerellales</taxon>
        <taxon>Mycosphaerellaceae</taxon>
        <taxon>Septoria</taxon>
    </lineage>
</organism>
<feature type="compositionally biased region" description="Basic and acidic residues" evidence="1">
    <location>
        <begin position="91"/>
        <end position="110"/>
    </location>
</feature>
<accession>A0A9Q9AN90</accession>
<protein>
    <recommendedName>
        <fullName evidence="4">Pathway-specific nitrogen regulator</fullName>
    </recommendedName>
</protein>
<feature type="compositionally biased region" description="Polar residues" evidence="1">
    <location>
        <begin position="1"/>
        <end position="10"/>
    </location>
</feature>
<gene>
    <name evidence="2" type="ORF">Slin15195_G025320</name>
</gene>
<keyword evidence="3" id="KW-1185">Reference proteome</keyword>
<dbReference type="OrthoDB" id="5369448at2759"/>